<dbReference type="OrthoDB" id="1669814at2759"/>
<dbReference type="InterPro" id="IPR036291">
    <property type="entry name" value="NAD(P)-bd_dom_sf"/>
</dbReference>
<keyword evidence="5" id="KW-1185">Reference proteome</keyword>
<dbReference type="Proteomes" id="UP000660729">
    <property type="component" value="Unassembled WGS sequence"/>
</dbReference>
<protein>
    <submittedName>
        <fullName evidence="4">Levodione reductase</fullName>
    </submittedName>
</protein>
<dbReference type="GO" id="GO:0016616">
    <property type="term" value="F:oxidoreductase activity, acting on the CH-OH group of donors, NAD or NADP as acceptor"/>
    <property type="evidence" value="ECO:0007669"/>
    <property type="project" value="TreeGrafter"/>
</dbReference>
<dbReference type="SUPFAM" id="SSF51735">
    <property type="entry name" value="NAD(P)-binding Rossmann-fold domains"/>
    <property type="match status" value="1"/>
</dbReference>
<keyword evidence="3" id="KW-0560">Oxidoreductase</keyword>
<keyword evidence="2" id="KW-0521">NADP</keyword>
<accession>A0A8H6RD17</accession>
<evidence type="ECO:0000256" key="1">
    <source>
        <dbReference type="ARBA" id="ARBA00006484"/>
    </source>
</evidence>
<dbReference type="PANTHER" id="PTHR42760">
    <property type="entry name" value="SHORT-CHAIN DEHYDROGENASES/REDUCTASES FAMILY MEMBER"/>
    <property type="match status" value="1"/>
</dbReference>
<dbReference type="InterPro" id="IPR002347">
    <property type="entry name" value="SDR_fam"/>
</dbReference>
<evidence type="ECO:0000256" key="3">
    <source>
        <dbReference type="ARBA" id="ARBA00023002"/>
    </source>
</evidence>
<organism evidence="4 5">
    <name type="scientific">Pseudocercospora fuligena</name>
    <dbReference type="NCBI Taxonomy" id="685502"/>
    <lineage>
        <taxon>Eukaryota</taxon>
        <taxon>Fungi</taxon>
        <taxon>Dikarya</taxon>
        <taxon>Ascomycota</taxon>
        <taxon>Pezizomycotina</taxon>
        <taxon>Dothideomycetes</taxon>
        <taxon>Dothideomycetidae</taxon>
        <taxon>Mycosphaerellales</taxon>
        <taxon>Mycosphaerellaceae</taxon>
        <taxon>Pseudocercospora</taxon>
    </lineage>
</organism>
<dbReference type="Gene3D" id="3.40.50.720">
    <property type="entry name" value="NAD(P)-binding Rossmann-like Domain"/>
    <property type="match status" value="1"/>
</dbReference>
<evidence type="ECO:0000313" key="4">
    <source>
        <dbReference type="EMBL" id="KAF7188387.1"/>
    </source>
</evidence>
<dbReference type="GO" id="GO:0006633">
    <property type="term" value="P:fatty acid biosynthetic process"/>
    <property type="evidence" value="ECO:0007669"/>
    <property type="project" value="TreeGrafter"/>
</dbReference>
<evidence type="ECO:0000256" key="2">
    <source>
        <dbReference type="ARBA" id="ARBA00022857"/>
    </source>
</evidence>
<dbReference type="CDD" id="cd05233">
    <property type="entry name" value="SDR_c"/>
    <property type="match status" value="1"/>
</dbReference>
<evidence type="ECO:0000313" key="5">
    <source>
        <dbReference type="Proteomes" id="UP000660729"/>
    </source>
</evidence>
<dbReference type="PROSITE" id="PS00061">
    <property type="entry name" value="ADH_SHORT"/>
    <property type="match status" value="1"/>
</dbReference>
<name>A0A8H6RD17_9PEZI</name>
<dbReference type="InterPro" id="IPR020904">
    <property type="entry name" value="Sc_DH/Rdtase_CS"/>
</dbReference>
<dbReference type="GO" id="GO:0048038">
    <property type="term" value="F:quinone binding"/>
    <property type="evidence" value="ECO:0007669"/>
    <property type="project" value="TreeGrafter"/>
</dbReference>
<proteinExistence type="inferred from homology"/>
<reference evidence="4" key="1">
    <citation type="submission" date="2020-04" db="EMBL/GenBank/DDBJ databases">
        <title>Draft genome resource of the tomato pathogen Pseudocercospora fuligena.</title>
        <authorList>
            <person name="Zaccaron A."/>
        </authorList>
    </citation>
    <scope>NUCLEOTIDE SEQUENCE</scope>
    <source>
        <strain evidence="4">PF001</strain>
    </source>
</reference>
<dbReference type="FunFam" id="3.40.50.720:FF:000084">
    <property type="entry name" value="Short-chain dehydrogenase reductase"/>
    <property type="match status" value="1"/>
</dbReference>
<dbReference type="PRINTS" id="PR00081">
    <property type="entry name" value="GDHRDH"/>
</dbReference>
<gene>
    <name evidence="4" type="ORF">HII31_10049</name>
</gene>
<dbReference type="Pfam" id="PF13561">
    <property type="entry name" value="adh_short_C2"/>
    <property type="match status" value="1"/>
</dbReference>
<dbReference type="EMBL" id="JABCIY010000209">
    <property type="protein sequence ID" value="KAF7188387.1"/>
    <property type="molecule type" value="Genomic_DNA"/>
</dbReference>
<dbReference type="PANTHER" id="PTHR42760:SF133">
    <property type="entry name" value="3-OXOACYL-[ACYL-CARRIER-PROTEIN] REDUCTASE"/>
    <property type="match status" value="1"/>
</dbReference>
<comment type="similarity">
    <text evidence="1">Belongs to the short-chain dehydrogenases/reductases (SDR) family.</text>
</comment>
<sequence>MAPVALITGAGSGIGQSCSIDLAEKGYDLALWDLNKNGLQETITRIQASSPDCVIETAVVDVSDQRAIQEAIQELRASGKLISAVVPAAGISLLDSLSNQQPQKSDRVMDINYKAPVHIIRELYPDLLKTKGSVVLIGSLQSMAGGGVVHSYTAAKHALLGFCRSAAVELGPLGVRINMVSPGTILTGMYNPDAMGAEGKAIDQMFRDKTPLRRPGRPNEIAKVVSFLLSEDASYVTGANVVVDGGWCCLDFGKGVSIRVIVGIGSLPRL</sequence>
<comment type="caution">
    <text evidence="4">The sequence shown here is derived from an EMBL/GenBank/DDBJ whole genome shotgun (WGS) entry which is preliminary data.</text>
</comment>
<dbReference type="AlphaFoldDB" id="A0A8H6RD17"/>